<proteinExistence type="inferred from homology"/>
<dbReference type="GO" id="GO:0030674">
    <property type="term" value="F:protein-macromolecule adaptor activity"/>
    <property type="evidence" value="ECO:0007669"/>
    <property type="project" value="TreeGrafter"/>
</dbReference>
<comment type="similarity">
    <text evidence="2">Belongs to the ERG28 family.</text>
</comment>
<dbReference type="GeneID" id="81407707"/>
<keyword evidence="4" id="KW-0812">Transmembrane</keyword>
<dbReference type="AlphaFoldDB" id="A0A9W9KX82"/>
<comment type="caution">
    <text evidence="13">The sequence shown here is derived from an EMBL/GenBank/DDBJ whole genome shotgun (WGS) entry which is preliminary data.</text>
</comment>
<keyword evidence="3" id="KW-0444">Lipid biosynthesis</keyword>
<protein>
    <submittedName>
        <fullName evidence="13">Ergosterol biosynthesis protein Erg28</fullName>
    </submittedName>
</protein>
<dbReference type="InterPro" id="IPR005352">
    <property type="entry name" value="Erg28"/>
</dbReference>
<evidence type="ECO:0000256" key="4">
    <source>
        <dbReference type="ARBA" id="ARBA00022692"/>
    </source>
</evidence>
<dbReference type="PANTHER" id="PTHR15451:SF19">
    <property type="entry name" value="ERGOSTEROL BIOSYNTHETIC PROTEIN 28 HOMOLOG"/>
    <property type="match status" value="1"/>
</dbReference>
<keyword evidence="10" id="KW-0472">Membrane</keyword>
<dbReference type="PANTHER" id="PTHR15451">
    <property type="entry name" value="ERGOSTEROL BIOSYNTHETIC PROTEIN 28-RELATED"/>
    <property type="match status" value="1"/>
</dbReference>
<keyword evidence="11" id="KW-1207">Sterol metabolism</keyword>
<reference evidence="13" key="1">
    <citation type="submission" date="2022-11" db="EMBL/GenBank/DDBJ databases">
        <authorList>
            <person name="Petersen C."/>
        </authorList>
    </citation>
    <scope>NUCLEOTIDE SEQUENCE</scope>
    <source>
        <strain evidence="13">IBT 22155</strain>
    </source>
</reference>
<keyword evidence="12" id="KW-0753">Steroid metabolism</keyword>
<evidence type="ECO:0000256" key="8">
    <source>
        <dbReference type="ARBA" id="ARBA00023011"/>
    </source>
</evidence>
<dbReference type="Pfam" id="PF03694">
    <property type="entry name" value="Erg28"/>
    <property type="match status" value="1"/>
</dbReference>
<accession>A0A9W9KX82</accession>
<evidence type="ECO:0000256" key="1">
    <source>
        <dbReference type="ARBA" id="ARBA00004477"/>
    </source>
</evidence>
<evidence type="ECO:0000313" key="13">
    <source>
        <dbReference type="EMBL" id="KAJ5123968.1"/>
    </source>
</evidence>
<dbReference type="RefSeq" id="XP_056518367.1">
    <property type="nucleotide sequence ID" value="XM_056668537.1"/>
</dbReference>
<comment type="subcellular location">
    <subcellularLocation>
        <location evidence="1">Endoplasmic reticulum membrane</location>
        <topology evidence="1">Multi-pass membrane protein</topology>
    </subcellularLocation>
</comment>
<dbReference type="EMBL" id="JAPQKL010000006">
    <property type="protein sequence ID" value="KAJ5123968.1"/>
    <property type="molecule type" value="Genomic_DNA"/>
</dbReference>
<evidence type="ECO:0000256" key="10">
    <source>
        <dbReference type="ARBA" id="ARBA00023136"/>
    </source>
</evidence>
<sequence length="150" mass="16377">MSQFLGYLPPIRGHLAQMAPLRKPSFHNSTNHPSLQVSVVSALNSLQAYTTPEYTSLLYSNGKVAASPLSGRVFGTWTFLSAVIRMTAAYNMTNPVAYDLAMWTYGIALTHFVGELVFGNASLKGRFLSPLVVASASLALMWSQREVYLG</sequence>
<keyword evidence="8" id="KW-0756">Sterol biosynthesis</keyword>
<dbReference type="Proteomes" id="UP001149079">
    <property type="component" value="Unassembled WGS sequence"/>
</dbReference>
<keyword evidence="7" id="KW-1133">Transmembrane helix</keyword>
<gene>
    <name evidence="13" type="ORF">N7515_007793</name>
</gene>
<evidence type="ECO:0000256" key="11">
    <source>
        <dbReference type="ARBA" id="ARBA00023166"/>
    </source>
</evidence>
<evidence type="ECO:0000256" key="6">
    <source>
        <dbReference type="ARBA" id="ARBA00022955"/>
    </source>
</evidence>
<evidence type="ECO:0000313" key="14">
    <source>
        <dbReference type="Proteomes" id="UP001149079"/>
    </source>
</evidence>
<dbReference type="OrthoDB" id="6485510at2759"/>
<keyword evidence="5" id="KW-0256">Endoplasmic reticulum</keyword>
<evidence type="ECO:0000256" key="7">
    <source>
        <dbReference type="ARBA" id="ARBA00022989"/>
    </source>
</evidence>
<keyword evidence="9" id="KW-0443">Lipid metabolism</keyword>
<evidence type="ECO:0000256" key="9">
    <source>
        <dbReference type="ARBA" id="ARBA00023098"/>
    </source>
</evidence>
<evidence type="ECO:0000256" key="2">
    <source>
        <dbReference type="ARBA" id="ARBA00005377"/>
    </source>
</evidence>
<evidence type="ECO:0000256" key="5">
    <source>
        <dbReference type="ARBA" id="ARBA00022824"/>
    </source>
</evidence>
<keyword evidence="6" id="KW-0752">Steroid biosynthesis</keyword>
<evidence type="ECO:0000256" key="12">
    <source>
        <dbReference type="ARBA" id="ARBA00023221"/>
    </source>
</evidence>
<evidence type="ECO:0000256" key="3">
    <source>
        <dbReference type="ARBA" id="ARBA00022516"/>
    </source>
</evidence>
<dbReference type="GO" id="GO:0016126">
    <property type="term" value="P:sterol biosynthetic process"/>
    <property type="evidence" value="ECO:0007669"/>
    <property type="project" value="UniProtKB-KW"/>
</dbReference>
<reference evidence="13" key="2">
    <citation type="journal article" date="2023" name="IMA Fungus">
        <title>Comparative genomic study of the Penicillium genus elucidates a diverse pangenome and 15 lateral gene transfer events.</title>
        <authorList>
            <person name="Petersen C."/>
            <person name="Sorensen T."/>
            <person name="Nielsen M.R."/>
            <person name="Sondergaard T.E."/>
            <person name="Sorensen J.L."/>
            <person name="Fitzpatrick D.A."/>
            <person name="Frisvad J.C."/>
            <person name="Nielsen K.L."/>
        </authorList>
    </citation>
    <scope>NUCLEOTIDE SEQUENCE</scope>
    <source>
        <strain evidence="13">IBT 22155</strain>
    </source>
</reference>
<organism evidence="13 14">
    <name type="scientific">Penicillium bovifimosum</name>
    <dbReference type="NCBI Taxonomy" id="126998"/>
    <lineage>
        <taxon>Eukaryota</taxon>
        <taxon>Fungi</taxon>
        <taxon>Dikarya</taxon>
        <taxon>Ascomycota</taxon>
        <taxon>Pezizomycotina</taxon>
        <taxon>Eurotiomycetes</taxon>
        <taxon>Eurotiomycetidae</taxon>
        <taxon>Eurotiales</taxon>
        <taxon>Aspergillaceae</taxon>
        <taxon>Penicillium</taxon>
    </lineage>
</organism>
<keyword evidence="14" id="KW-1185">Reference proteome</keyword>
<dbReference type="GO" id="GO:0005789">
    <property type="term" value="C:endoplasmic reticulum membrane"/>
    <property type="evidence" value="ECO:0007669"/>
    <property type="project" value="UniProtKB-SubCell"/>
</dbReference>
<name>A0A9W9KX82_9EURO</name>